<dbReference type="PANTHER" id="PTHR24327:SF72">
    <property type="entry name" value="HOMEOBOX PROTEIN NANOG"/>
    <property type="match status" value="1"/>
</dbReference>
<evidence type="ECO:0000259" key="7">
    <source>
        <dbReference type="PROSITE" id="PS50071"/>
    </source>
</evidence>
<evidence type="ECO:0000313" key="8">
    <source>
        <dbReference type="Proteomes" id="UP000515159"/>
    </source>
</evidence>
<feature type="DNA-binding region" description="Homeobox" evidence="4">
    <location>
        <begin position="84"/>
        <end position="143"/>
    </location>
</feature>
<feature type="region of interest" description="Disordered" evidence="6">
    <location>
        <begin position="1"/>
        <end position="87"/>
    </location>
</feature>
<dbReference type="Pfam" id="PF00046">
    <property type="entry name" value="Homeodomain"/>
    <property type="match status" value="1"/>
</dbReference>
<dbReference type="AlphaFoldDB" id="A0A6P8PGP2"/>
<dbReference type="OrthoDB" id="6159439at2759"/>
<dbReference type="PROSITE" id="PS50071">
    <property type="entry name" value="HOMEOBOX_2"/>
    <property type="match status" value="1"/>
</dbReference>
<dbReference type="GO" id="GO:0005634">
    <property type="term" value="C:nucleus"/>
    <property type="evidence" value="ECO:0007669"/>
    <property type="project" value="UniProtKB-SubCell"/>
</dbReference>
<evidence type="ECO:0000256" key="4">
    <source>
        <dbReference type="PROSITE-ProRule" id="PRU00108"/>
    </source>
</evidence>
<dbReference type="SUPFAM" id="SSF46689">
    <property type="entry name" value="Homeodomain-like"/>
    <property type="match status" value="1"/>
</dbReference>
<evidence type="ECO:0000256" key="6">
    <source>
        <dbReference type="SAM" id="MobiDB-lite"/>
    </source>
</evidence>
<dbReference type="InterPro" id="IPR050460">
    <property type="entry name" value="Distal-less_Homeobox_TF"/>
</dbReference>
<dbReference type="RefSeq" id="XP_033780455.1">
    <property type="nucleotide sequence ID" value="XM_033924564.1"/>
</dbReference>
<dbReference type="GeneID" id="117350313"/>
<dbReference type="KEGG" id="gsh:117350313"/>
<evidence type="ECO:0000256" key="5">
    <source>
        <dbReference type="RuleBase" id="RU000682"/>
    </source>
</evidence>
<gene>
    <name evidence="9" type="primary">LOC117350313</name>
</gene>
<organism evidence="8 9">
    <name type="scientific">Geotrypetes seraphini</name>
    <name type="common">Gaboon caecilian</name>
    <name type="synonym">Caecilia seraphini</name>
    <dbReference type="NCBI Taxonomy" id="260995"/>
    <lineage>
        <taxon>Eukaryota</taxon>
        <taxon>Metazoa</taxon>
        <taxon>Chordata</taxon>
        <taxon>Craniata</taxon>
        <taxon>Vertebrata</taxon>
        <taxon>Euteleostomi</taxon>
        <taxon>Amphibia</taxon>
        <taxon>Gymnophiona</taxon>
        <taxon>Geotrypetes</taxon>
    </lineage>
</organism>
<feature type="compositionally biased region" description="Polar residues" evidence="6">
    <location>
        <begin position="42"/>
        <end position="64"/>
    </location>
</feature>
<evidence type="ECO:0000256" key="1">
    <source>
        <dbReference type="ARBA" id="ARBA00023125"/>
    </source>
</evidence>
<comment type="subcellular location">
    <subcellularLocation>
        <location evidence="4 5">Nucleus</location>
    </subcellularLocation>
</comment>
<sequence length="276" mass="30591">MPVYQTCPGDPTVDYYWSPQDQGSAGQAGSASGHQGGQRSGWPSSSLVLQEVSSPSQGPDSSTAPHAGSPLGQVKVQGERKGKPGKTRTVFSQEQLLCLHQRFQRQRYLTPAQIQELSQEQALSYKQVKTWFQNQRMKQKRCQKGNIWLGKSYWLAQAVEHGDTFSTLSTGYSVPATASGNPQALMVSQSPNYNQQSPYPPQTSYQQYFATSIQHTADTFQPHNYNNPGMEYPHSRQGETYSFSPTPFSTPLSGSSLLYPQQLGTGHYRARGPEEM</sequence>
<feature type="domain" description="Homeobox" evidence="7">
    <location>
        <begin position="82"/>
        <end position="142"/>
    </location>
</feature>
<feature type="region of interest" description="Disordered" evidence="6">
    <location>
        <begin position="221"/>
        <end position="276"/>
    </location>
</feature>
<evidence type="ECO:0000256" key="2">
    <source>
        <dbReference type="ARBA" id="ARBA00023155"/>
    </source>
</evidence>
<name>A0A6P8PGP2_GEOSA</name>
<dbReference type="InParanoid" id="A0A6P8PGP2"/>
<keyword evidence="8" id="KW-1185">Reference proteome</keyword>
<dbReference type="SMART" id="SM00389">
    <property type="entry name" value="HOX"/>
    <property type="match status" value="1"/>
</dbReference>
<dbReference type="GO" id="GO:0000978">
    <property type="term" value="F:RNA polymerase II cis-regulatory region sequence-specific DNA binding"/>
    <property type="evidence" value="ECO:0007669"/>
    <property type="project" value="TreeGrafter"/>
</dbReference>
<feature type="compositionally biased region" description="Low complexity" evidence="6">
    <location>
        <begin position="242"/>
        <end position="258"/>
    </location>
</feature>
<dbReference type="Proteomes" id="UP000515159">
    <property type="component" value="Chromosome 16"/>
</dbReference>
<keyword evidence="1 4" id="KW-0238">DNA-binding</keyword>
<evidence type="ECO:0000313" key="9">
    <source>
        <dbReference type="RefSeq" id="XP_033780455.1"/>
    </source>
</evidence>
<evidence type="ECO:0000256" key="3">
    <source>
        <dbReference type="ARBA" id="ARBA00023242"/>
    </source>
</evidence>
<proteinExistence type="predicted"/>
<dbReference type="Gene3D" id="1.10.10.60">
    <property type="entry name" value="Homeodomain-like"/>
    <property type="match status" value="1"/>
</dbReference>
<reference evidence="9" key="1">
    <citation type="submission" date="2025-08" db="UniProtKB">
        <authorList>
            <consortium name="RefSeq"/>
        </authorList>
    </citation>
    <scope>IDENTIFICATION</scope>
</reference>
<dbReference type="InterPro" id="IPR001356">
    <property type="entry name" value="HD"/>
</dbReference>
<dbReference type="CDD" id="cd00086">
    <property type="entry name" value="homeodomain"/>
    <property type="match status" value="1"/>
</dbReference>
<accession>A0A6P8PGP2</accession>
<keyword evidence="3 4" id="KW-0539">Nucleus</keyword>
<keyword evidence="2 4" id="KW-0371">Homeobox</keyword>
<dbReference type="PANTHER" id="PTHR24327">
    <property type="entry name" value="HOMEOBOX PROTEIN"/>
    <property type="match status" value="1"/>
</dbReference>
<dbReference type="InterPro" id="IPR009057">
    <property type="entry name" value="Homeodomain-like_sf"/>
</dbReference>
<dbReference type="GO" id="GO:0000981">
    <property type="term" value="F:DNA-binding transcription factor activity, RNA polymerase II-specific"/>
    <property type="evidence" value="ECO:0007669"/>
    <property type="project" value="TreeGrafter"/>
</dbReference>
<protein>
    <submittedName>
        <fullName evidence="9">Homeobox protein NANOG-like</fullName>
    </submittedName>
</protein>
<feature type="compositionally biased region" description="Low complexity" evidence="6">
    <location>
        <begin position="18"/>
        <end position="33"/>
    </location>
</feature>